<evidence type="ECO:0000256" key="2">
    <source>
        <dbReference type="ARBA" id="ARBA00010535"/>
    </source>
</evidence>
<keyword evidence="5 8" id="KW-0472">Membrane</keyword>
<dbReference type="GO" id="GO:0005886">
    <property type="term" value="C:plasma membrane"/>
    <property type="evidence" value="ECO:0007669"/>
    <property type="project" value="UniProtKB-SubCell"/>
</dbReference>
<dbReference type="GO" id="GO:0003954">
    <property type="term" value="F:NADH dehydrogenase activity"/>
    <property type="evidence" value="ECO:0007669"/>
    <property type="project" value="TreeGrafter"/>
</dbReference>
<accession>A0A2I4S6L7</accession>
<keyword evidence="7" id="KW-0830">Ubiquinone</keyword>
<dbReference type="InterPro" id="IPR001694">
    <property type="entry name" value="NADH_UbQ_OxRdtase_su1/FPO"/>
</dbReference>
<dbReference type="NCBIfam" id="NF004745">
    <property type="entry name" value="PRK06076.1-6"/>
    <property type="match status" value="1"/>
</dbReference>
<dbReference type="PROSITE" id="PS00667">
    <property type="entry name" value="COMPLEX1_ND1_1"/>
    <property type="match status" value="1"/>
</dbReference>
<comment type="subcellular location">
    <subcellularLocation>
        <location evidence="6">Cell membrane</location>
        <topology evidence="6">Multi-pass membrane protein</topology>
    </subcellularLocation>
    <subcellularLocation>
        <location evidence="1">Membrane</location>
        <topology evidence="1">Multi-pass membrane protein</topology>
    </subcellularLocation>
</comment>
<dbReference type="GO" id="GO:0008137">
    <property type="term" value="F:NADH dehydrogenase (ubiquinone) activity"/>
    <property type="evidence" value="ECO:0007669"/>
    <property type="project" value="UniProtKB-EC"/>
</dbReference>
<feature type="transmembrane region" description="Helical" evidence="8">
    <location>
        <begin position="26"/>
        <end position="55"/>
    </location>
</feature>
<reference evidence="9" key="1">
    <citation type="journal article" date="2017" name="Sci. Rep.">
        <title>Multiple origins of endosymbionts in Chlorellaceae with no reductive effects on the plastid or mitochondrial genomes.</title>
        <authorList>
            <person name="Fan W."/>
            <person name="Guo W."/>
            <person name="Van Etten J.L."/>
            <person name="Mower J.P."/>
        </authorList>
    </citation>
    <scope>NUCLEOTIDE SEQUENCE</scope>
</reference>
<dbReference type="AlphaFoldDB" id="A0A2I4S6L7"/>
<gene>
    <name evidence="9" type="primary">nad1</name>
</gene>
<evidence type="ECO:0000256" key="5">
    <source>
        <dbReference type="ARBA" id="ARBA00023136"/>
    </source>
</evidence>
<evidence type="ECO:0000256" key="7">
    <source>
        <dbReference type="RuleBase" id="RU000473"/>
    </source>
</evidence>
<keyword evidence="4 8" id="KW-1133">Transmembrane helix</keyword>
<evidence type="ECO:0000256" key="4">
    <source>
        <dbReference type="ARBA" id="ARBA00022989"/>
    </source>
</evidence>
<dbReference type="InterPro" id="IPR018086">
    <property type="entry name" value="NADH_UbQ_OxRdtase_su1_CS"/>
</dbReference>
<dbReference type="NCBIfam" id="NF004741">
    <property type="entry name" value="PRK06076.1-2"/>
    <property type="match status" value="1"/>
</dbReference>
<dbReference type="PROSITE" id="PS00668">
    <property type="entry name" value="COMPLEX1_ND1_2"/>
    <property type="match status" value="1"/>
</dbReference>
<feature type="transmembrane region" description="Helical" evidence="8">
    <location>
        <begin position="331"/>
        <end position="350"/>
    </location>
</feature>
<organism evidence="9">
    <name type="scientific">Chlorella heliozoae</name>
    <dbReference type="NCBI Taxonomy" id="554066"/>
    <lineage>
        <taxon>Eukaryota</taxon>
        <taxon>Viridiplantae</taxon>
        <taxon>Chlorophyta</taxon>
        <taxon>core chlorophytes</taxon>
        <taxon>Trebouxiophyceae</taxon>
        <taxon>Chlorellales</taxon>
        <taxon>Chlorellaceae</taxon>
        <taxon>Chlorella clade</taxon>
        <taxon>Chlorella</taxon>
    </lineage>
</organism>
<name>A0A2I4S6L7_9CHLO</name>
<keyword evidence="7 9" id="KW-0496">Mitochondrion</keyword>
<evidence type="ECO:0000313" key="9">
    <source>
        <dbReference type="EMBL" id="AST08688.1"/>
    </source>
</evidence>
<sequence>MVTNSLNLSKERIMNLEQGIILIKNFMIFFFLSLILKILVLTIPLLLGVAFLVLAERKVLASMQRRKGPNVVGIFGIFQPIADGLKLVVKEPVLPSSANLVIFLFAPVLTFLLSQVAWAVIPFGEGLVLADLNVGLLYLFAVSSLGVYGIITAGWSSNSKYAFLGSLRSAAQMVSYEVSIGLILITVLLCTGSLNLSEVVRAQTTIWFCVPLFPLLVMFFISCLAETNRAPFDLPEAEAELVAGYNVEYSSMGFALFFLGEYANMIVMGSLCTLFFLGGWLPPFDFVVFHWIPGVFWFGLKVTFFLFSFIWVRAAFPRYRYDQLMRLGWKVLLPLSLAWVVLVSGILLSFDYLP</sequence>
<feature type="transmembrane region" description="Helical" evidence="8">
    <location>
        <begin position="100"/>
        <end position="123"/>
    </location>
</feature>
<evidence type="ECO:0000256" key="1">
    <source>
        <dbReference type="ARBA" id="ARBA00004141"/>
    </source>
</evidence>
<feature type="transmembrane region" description="Helical" evidence="8">
    <location>
        <begin position="135"/>
        <end position="155"/>
    </location>
</feature>
<feature type="transmembrane region" description="Helical" evidence="8">
    <location>
        <begin position="202"/>
        <end position="225"/>
    </location>
</feature>
<evidence type="ECO:0000256" key="8">
    <source>
        <dbReference type="SAM" id="Phobius"/>
    </source>
</evidence>
<evidence type="ECO:0000256" key="6">
    <source>
        <dbReference type="RuleBase" id="RU000471"/>
    </source>
</evidence>
<keyword evidence="3 6" id="KW-0812">Transmembrane</keyword>
<keyword evidence="6" id="KW-0520">NAD</keyword>
<evidence type="ECO:0000256" key="3">
    <source>
        <dbReference type="ARBA" id="ARBA00022692"/>
    </source>
</evidence>
<dbReference type="EMBL" id="KY629615">
    <property type="protein sequence ID" value="AST08688.1"/>
    <property type="molecule type" value="Genomic_DNA"/>
</dbReference>
<dbReference type="Pfam" id="PF00146">
    <property type="entry name" value="NADHdh"/>
    <property type="match status" value="1"/>
</dbReference>
<feature type="transmembrane region" description="Helical" evidence="8">
    <location>
        <begin position="176"/>
        <end position="196"/>
    </location>
</feature>
<proteinExistence type="inferred from homology"/>
<dbReference type="GO" id="GO:0009060">
    <property type="term" value="P:aerobic respiration"/>
    <property type="evidence" value="ECO:0007669"/>
    <property type="project" value="TreeGrafter"/>
</dbReference>
<feature type="transmembrane region" description="Helical" evidence="8">
    <location>
        <begin position="288"/>
        <end position="311"/>
    </location>
</feature>
<geneLocation type="mitochondrion" evidence="9"/>
<dbReference type="HAMAP" id="MF_01350">
    <property type="entry name" value="NDH1_NuoH"/>
    <property type="match status" value="1"/>
</dbReference>
<comment type="catalytic activity">
    <reaction evidence="7">
        <text>a ubiquinone + NADH + 5 H(+)(in) = a ubiquinol + NAD(+) + 4 H(+)(out)</text>
        <dbReference type="Rhea" id="RHEA:29091"/>
        <dbReference type="Rhea" id="RHEA-COMP:9565"/>
        <dbReference type="Rhea" id="RHEA-COMP:9566"/>
        <dbReference type="ChEBI" id="CHEBI:15378"/>
        <dbReference type="ChEBI" id="CHEBI:16389"/>
        <dbReference type="ChEBI" id="CHEBI:17976"/>
        <dbReference type="ChEBI" id="CHEBI:57540"/>
        <dbReference type="ChEBI" id="CHEBI:57945"/>
        <dbReference type="EC" id="7.1.1.2"/>
    </reaction>
</comment>
<dbReference type="PANTHER" id="PTHR11432">
    <property type="entry name" value="NADH DEHYDROGENASE SUBUNIT 1"/>
    <property type="match status" value="1"/>
</dbReference>
<dbReference type="EC" id="7.1.1.2" evidence="7"/>
<feature type="transmembrane region" description="Helical" evidence="8">
    <location>
        <begin position="262"/>
        <end position="282"/>
    </location>
</feature>
<comment type="similarity">
    <text evidence="2 6">Belongs to the complex I subunit 1 family.</text>
</comment>
<dbReference type="PANTHER" id="PTHR11432:SF3">
    <property type="entry name" value="NADH-UBIQUINONE OXIDOREDUCTASE CHAIN 1"/>
    <property type="match status" value="1"/>
</dbReference>
<protein>
    <recommendedName>
        <fullName evidence="7">NADH-ubiquinone oxidoreductase chain 1</fullName>
        <ecNumber evidence="7">7.1.1.2</ecNumber>
    </recommendedName>
</protein>